<accession>A0ABW5LBM3</accession>
<dbReference type="EMBL" id="JBHULE010000002">
    <property type="protein sequence ID" value="MFD2561254.1"/>
    <property type="molecule type" value="Genomic_DNA"/>
</dbReference>
<keyword evidence="2" id="KW-0575">Peroxidase</keyword>
<protein>
    <submittedName>
        <fullName evidence="2">Vanadium-dependent haloperoxidase</fullName>
        <ecNumber evidence="2">1.11.1.-</ecNumber>
    </submittedName>
</protein>
<comment type="caution">
    <text evidence="2">The sequence shown here is derived from an EMBL/GenBank/DDBJ whole genome shotgun (WGS) entry which is preliminary data.</text>
</comment>
<dbReference type="Proteomes" id="UP001597319">
    <property type="component" value="Unassembled WGS sequence"/>
</dbReference>
<feature type="chain" id="PRO_5047030806" evidence="1">
    <location>
        <begin position="21"/>
        <end position="435"/>
    </location>
</feature>
<proteinExistence type="predicted"/>
<dbReference type="PROSITE" id="PS51257">
    <property type="entry name" value="PROKAR_LIPOPROTEIN"/>
    <property type="match status" value="1"/>
</dbReference>
<keyword evidence="1" id="KW-0732">Signal</keyword>
<dbReference type="CDD" id="cd03398">
    <property type="entry name" value="PAP2_haloperoxidase"/>
    <property type="match status" value="1"/>
</dbReference>
<keyword evidence="3" id="KW-1185">Reference proteome</keyword>
<dbReference type="InterPro" id="IPR036938">
    <property type="entry name" value="PAP2/HPO_sf"/>
</dbReference>
<organism evidence="2 3">
    <name type="scientific">Aquimarina rubra</name>
    <dbReference type="NCBI Taxonomy" id="1920033"/>
    <lineage>
        <taxon>Bacteria</taxon>
        <taxon>Pseudomonadati</taxon>
        <taxon>Bacteroidota</taxon>
        <taxon>Flavobacteriia</taxon>
        <taxon>Flavobacteriales</taxon>
        <taxon>Flavobacteriaceae</taxon>
        <taxon>Aquimarina</taxon>
    </lineage>
</organism>
<evidence type="ECO:0000256" key="1">
    <source>
        <dbReference type="SAM" id="SignalP"/>
    </source>
</evidence>
<evidence type="ECO:0000313" key="3">
    <source>
        <dbReference type="Proteomes" id="UP001597319"/>
    </source>
</evidence>
<dbReference type="Gene3D" id="1.10.606.20">
    <property type="match status" value="1"/>
</dbReference>
<evidence type="ECO:0000313" key="2">
    <source>
        <dbReference type="EMBL" id="MFD2561254.1"/>
    </source>
</evidence>
<dbReference type="EC" id="1.11.1.-" evidence="2"/>
<dbReference type="GO" id="GO:0004601">
    <property type="term" value="F:peroxidase activity"/>
    <property type="evidence" value="ECO:0007669"/>
    <property type="project" value="UniProtKB-KW"/>
</dbReference>
<reference evidence="3" key="1">
    <citation type="journal article" date="2019" name="Int. J. Syst. Evol. Microbiol.">
        <title>The Global Catalogue of Microorganisms (GCM) 10K type strain sequencing project: providing services to taxonomists for standard genome sequencing and annotation.</title>
        <authorList>
            <consortium name="The Broad Institute Genomics Platform"/>
            <consortium name="The Broad Institute Genome Sequencing Center for Infectious Disease"/>
            <person name="Wu L."/>
            <person name="Ma J."/>
        </authorList>
    </citation>
    <scope>NUCLEOTIDE SEQUENCE [LARGE SCALE GENOMIC DNA]</scope>
    <source>
        <strain evidence="3">KCTC 52274</strain>
    </source>
</reference>
<dbReference type="InterPro" id="IPR052559">
    <property type="entry name" value="V-haloperoxidase"/>
</dbReference>
<name>A0ABW5LBM3_9FLAO</name>
<dbReference type="SUPFAM" id="SSF48317">
    <property type="entry name" value="Acid phosphatase/Vanadium-dependent haloperoxidase"/>
    <property type="match status" value="1"/>
</dbReference>
<keyword evidence="2" id="KW-0560">Oxidoreductase</keyword>
<feature type="signal peptide" evidence="1">
    <location>
        <begin position="1"/>
        <end position="20"/>
    </location>
</feature>
<dbReference type="PANTHER" id="PTHR34599">
    <property type="entry name" value="PEROXIDASE-RELATED"/>
    <property type="match status" value="1"/>
</dbReference>
<gene>
    <name evidence="2" type="ORF">ACFSR1_01155</name>
</gene>
<dbReference type="RefSeq" id="WP_378288805.1">
    <property type="nucleotide sequence ID" value="NZ_JBHULE010000002.1"/>
</dbReference>
<dbReference type="PANTHER" id="PTHR34599:SF2">
    <property type="entry name" value="TRAF-TYPE DOMAIN-CONTAINING PROTEIN"/>
    <property type="match status" value="1"/>
</dbReference>
<sequence>MKNRSVHYLFIVLLTTITIAACTSPKVEAPDAENLHSVNIALEKDIVHDFFSPPVASRIYLYPNLISYEIISQKHTDYVSLKTILPDFPNIPRYEGKQHEIASLYSFLLVAKELVYTTNHIETEIKQLDEKFATIDDLDAIKSYSKQATASIREWLQKDNYPETRNMQGYTLLEKEGSWTPTPPDYMDALEPHWEKIRYVTLDSANQFTPIAPTKYDLTKGSDFHKELIEVYEAVNTKTDSTEAIAKFWDCNPIISRQEGHITYSEKKLTPGGHWMNICRLASRKEIHTFEEVAYSYTSLSIGIFDAFISCWQTKYATHYIRPVTVIQNEIDPGWFPILSTPNFPEYTSGHSVVSRVAATLLTYRFGENYSFTDTTEVPFGMPPRSFSSFIHASDEAAISRFYGGIHFKPAIYQGIKQGDKVGKHVLTAVKKLKK</sequence>